<reference evidence="1" key="1">
    <citation type="submission" date="2020-05" db="EMBL/GenBank/DDBJ databases">
        <title>Large-scale comparative analyses of tick genomes elucidate their genetic diversity and vector capacities.</title>
        <authorList>
            <person name="Jia N."/>
            <person name="Wang J."/>
            <person name="Shi W."/>
            <person name="Du L."/>
            <person name="Sun Y."/>
            <person name="Zhan W."/>
            <person name="Jiang J."/>
            <person name="Wang Q."/>
            <person name="Zhang B."/>
            <person name="Ji P."/>
            <person name="Sakyi L.B."/>
            <person name="Cui X."/>
            <person name="Yuan T."/>
            <person name="Jiang B."/>
            <person name="Yang W."/>
            <person name="Lam T.T.-Y."/>
            <person name="Chang Q."/>
            <person name="Ding S."/>
            <person name="Wang X."/>
            <person name="Zhu J."/>
            <person name="Ruan X."/>
            <person name="Zhao L."/>
            <person name="Wei J."/>
            <person name="Que T."/>
            <person name="Du C."/>
            <person name="Cheng J."/>
            <person name="Dai P."/>
            <person name="Han X."/>
            <person name="Huang E."/>
            <person name="Gao Y."/>
            <person name="Liu J."/>
            <person name="Shao H."/>
            <person name="Ye R."/>
            <person name="Li L."/>
            <person name="Wei W."/>
            <person name="Wang X."/>
            <person name="Wang C."/>
            <person name="Yang T."/>
            <person name="Huo Q."/>
            <person name="Li W."/>
            <person name="Guo W."/>
            <person name="Chen H."/>
            <person name="Zhou L."/>
            <person name="Ni X."/>
            <person name="Tian J."/>
            <person name="Zhou Y."/>
            <person name="Sheng Y."/>
            <person name="Liu T."/>
            <person name="Pan Y."/>
            <person name="Xia L."/>
            <person name="Li J."/>
            <person name="Zhao F."/>
            <person name="Cao W."/>
        </authorList>
    </citation>
    <scope>NUCLEOTIDE SEQUENCE</scope>
    <source>
        <strain evidence="1">Hyas-2018</strain>
    </source>
</reference>
<keyword evidence="2" id="KW-1185">Reference proteome</keyword>
<protein>
    <submittedName>
        <fullName evidence="1">Uncharacterized protein</fullName>
    </submittedName>
</protein>
<proteinExistence type="predicted"/>
<organism evidence="1 2">
    <name type="scientific">Hyalomma asiaticum</name>
    <name type="common">Tick</name>
    <dbReference type="NCBI Taxonomy" id="266040"/>
    <lineage>
        <taxon>Eukaryota</taxon>
        <taxon>Metazoa</taxon>
        <taxon>Ecdysozoa</taxon>
        <taxon>Arthropoda</taxon>
        <taxon>Chelicerata</taxon>
        <taxon>Arachnida</taxon>
        <taxon>Acari</taxon>
        <taxon>Parasitiformes</taxon>
        <taxon>Ixodida</taxon>
        <taxon>Ixodoidea</taxon>
        <taxon>Ixodidae</taxon>
        <taxon>Hyalomminae</taxon>
        <taxon>Hyalomma</taxon>
    </lineage>
</organism>
<name>A0ACB7SXS1_HYAAI</name>
<gene>
    <name evidence="1" type="ORF">HPB50_011935</name>
</gene>
<comment type="caution">
    <text evidence="1">The sequence shown here is derived from an EMBL/GenBank/DDBJ whole genome shotgun (WGS) entry which is preliminary data.</text>
</comment>
<evidence type="ECO:0000313" key="2">
    <source>
        <dbReference type="Proteomes" id="UP000821845"/>
    </source>
</evidence>
<evidence type="ECO:0000313" key="1">
    <source>
        <dbReference type="EMBL" id="KAH6938714.1"/>
    </source>
</evidence>
<sequence>MWDFPDGACPKTTGDVYRSKYACSSKCRSSNVRSTPSCQWPTEVVGCQAEDMKRSWFFNKLPRKPVCQQLTHQYLNGHRCHNRMNLFSTLAECEKLCYGPVKQNKGK</sequence>
<accession>A0ACB7SXS1</accession>
<dbReference type="EMBL" id="CM023482">
    <property type="protein sequence ID" value="KAH6938714.1"/>
    <property type="molecule type" value="Genomic_DNA"/>
</dbReference>
<dbReference type="Proteomes" id="UP000821845">
    <property type="component" value="Chromosome 2"/>
</dbReference>